<keyword evidence="2" id="KW-1185">Reference proteome</keyword>
<organism evidence="1 2">
    <name type="scientific">Phocaeicola massiliensis B84634 = Timone 84634 = DSM 17679 = JCM 13223</name>
    <dbReference type="NCBI Taxonomy" id="1121098"/>
    <lineage>
        <taxon>Bacteria</taxon>
        <taxon>Pseudomonadati</taxon>
        <taxon>Bacteroidota</taxon>
        <taxon>Bacteroidia</taxon>
        <taxon>Bacteroidales</taxon>
        <taxon>Bacteroidaceae</taxon>
        <taxon>Phocaeicola</taxon>
    </lineage>
</organism>
<proteinExistence type="predicted"/>
<comment type="caution">
    <text evidence="1">The sequence shown here is derived from an EMBL/GenBank/DDBJ whole genome shotgun (WGS) entry which is preliminary data.</text>
</comment>
<sequence length="37" mass="4281">MDERIFKKELSLFQKGHGVSKKALVLFKERPCLFEGA</sequence>
<evidence type="ECO:0000313" key="2">
    <source>
        <dbReference type="Proteomes" id="UP000017831"/>
    </source>
</evidence>
<dbReference type="PATRIC" id="fig|1121098.3.peg.998"/>
<accession>U6RNJ1</accession>
<dbReference type="AlphaFoldDB" id="U6RNJ1"/>
<evidence type="ECO:0000313" key="1">
    <source>
        <dbReference type="EMBL" id="EOA56793.1"/>
    </source>
</evidence>
<protein>
    <submittedName>
        <fullName evidence="1">Uncharacterized protein</fullName>
    </submittedName>
</protein>
<dbReference type="EMBL" id="AQHY01000010">
    <property type="protein sequence ID" value="EOA56793.1"/>
    <property type="molecule type" value="Genomic_DNA"/>
</dbReference>
<reference evidence="1 2" key="1">
    <citation type="submission" date="2013-04" db="EMBL/GenBank/DDBJ databases">
        <title>The Genome Sequence of Bacteroides massiliensis DSM 17679.</title>
        <authorList>
            <consortium name="The Broad Institute Genomics Platform"/>
            <person name="Earl A."/>
            <person name="Ward D."/>
            <person name="Feldgarden M."/>
            <person name="Gevers D."/>
            <person name="Martens E."/>
            <person name="Fenner L."/>
            <person name="Roux V."/>
            <person name="Mallet M.N."/>
            <person name="Raoult D."/>
            <person name="Walker B."/>
            <person name="Young S."/>
            <person name="Zeng Q."/>
            <person name="Gargeya S."/>
            <person name="Fitzgerald M."/>
            <person name="Haas B."/>
            <person name="Abouelleil A."/>
            <person name="Allen A.W."/>
            <person name="Alvarado L."/>
            <person name="Arachchi H.M."/>
            <person name="Berlin A.M."/>
            <person name="Chapman S.B."/>
            <person name="Gainer-Dewar J."/>
            <person name="Goldberg J."/>
            <person name="Griggs A."/>
            <person name="Gujja S."/>
            <person name="Hansen M."/>
            <person name="Howarth C."/>
            <person name="Imamovic A."/>
            <person name="Ireland A."/>
            <person name="Larimer J."/>
            <person name="McCowan C."/>
            <person name="Murphy C."/>
            <person name="Pearson M."/>
            <person name="Poon T.W."/>
            <person name="Priest M."/>
            <person name="Roberts A."/>
            <person name="Saif S."/>
            <person name="Shea T."/>
            <person name="Sisk P."/>
            <person name="Sykes S."/>
            <person name="Wortman J."/>
            <person name="Nusbaum C."/>
            <person name="Birren B."/>
        </authorList>
    </citation>
    <scope>NUCLEOTIDE SEQUENCE [LARGE SCALE GENOMIC DNA]</scope>
    <source>
        <strain evidence="2">B84634 / Timone 84634 / DSM 17679 / JCM 13223</strain>
    </source>
</reference>
<name>U6RNJ1_9BACT</name>
<dbReference type="STRING" id="1121098.HMPREF1534_00983"/>
<gene>
    <name evidence="1" type="ORF">HMPREF1534_00983</name>
</gene>
<dbReference type="Proteomes" id="UP000017831">
    <property type="component" value="Unassembled WGS sequence"/>
</dbReference>
<dbReference type="HOGENOM" id="CLU_3340126_0_0_10"/>